<dbReference type="Proteomes" id="UP001259659">
    <property type="component" value="Unassembled WGS sequence"/>
</dbReference>
<gene>
    <name evidence="2" type="primary">atzF</name>
    <name evidence="2" type="ORF">NDI56_14275</name>
</gene>
<sequence length="456" mass="48867">MSTVAKARDTMGVRDLLDAYAAEELTPKEVVQRVYYRLGQDDTNAWIATRSQAAVLEDAAALETASVADKPLYGVPFAVKDNIDYEDLPTSAGCPAYTYKPEESATVVEKLLDAGALLIGKTNMDQFATGLVGTRSPYGTCKNVYNPEYISGGSSSGSAVAVARGHVPFALGTDTAGSGRIPAALNGLVGLKPTRGVLSNAGVVPGCASLSCISVLARTVDDAACVEEVAAGFDSADQYSRRSAGLFDRRPRDEADRCIGVPEPAQLEFFGDSESEQLFDEAVETLRSTFGAVERVDFSTFEEASDLLYNGPWVAERLTTVGEFIKENPDDIDLTVRGIIRDGEMYSASDAFDAFHRLERLRKDASAIFETIDALVVPTLGTIYTIEGEQLNPIEINSQLGYYTNFVNLIDLSAVSVPVGQYEQGPTFSISIVGEAFEDAAITSIAEAVHTPDFTD</sequence>
<evidence type="ECO:0000313" key="2">
    <source>
        <dbReference type="EMBL" id="MDS0260569.1"/>
    </source>
</evidence>
<accession>A0ABU2FE83</accession>
<dbReference type="InterPro" id="IPR023631">
    <property type="entry name" value="Amidase_dom"/>
</dbReference>
<dbReference type="EC" id="3.5.1.54" evidence="2"/>
<dbReference type="PANTHER" id="PTHR11895:SF169">
    <property type="entry name" value="GLUTAMYL-TRNA(GLN) AMIDOTRANSFERASE"/>
    <property type="match status" value="1"/>
</dbReference>
<dbReference type="Pfam" id="PF01425">
    <property type="entry name" value="Amidase"/>
    <property type="match status" value="1"/>
</dbReference>
<name>A0ABU2FE83_9EURY</name>
<dbReference type="InterPro" id="IPR000120">
    <property type="entry name" value="Amidase"/>
</dbReference>
<protein>
    <submittedName>
        <fullName evidence="2">Allophanate hydrolase</fullName>
        <ecNumber evidence="2">3.5.1.54</ecNumber>
    </submittedName>
</protein>
<dbReference type="GO" id="GO:0004039">
    <property type="term" value="F:allophanate hydrolase activity"/>
    <property type="evidence" value="ECO:0007669"/>
    <property type="project" value="UniProtKB-EC"/>
</dbReference>
<evidence type="ECO:0000259" key="1">
    <source>
        <dbReference type="Pfam" id="PF01425"/>
    </source>
</evidence>
<dbReference type="Gene3D" id="1.20.58.1700">
    <property type="match status" value="1"/>
</dbReference>
<dbReference type="EMBL" id="JAMQON010000004">
    <property type="protein sequence ID" value="MDS0260569.1"/>
    <property type="molecule type" value="Genomic_DNA"/>
</dbReference>
<dbReference type="SUPFAM" id="SSF75304">
    <property type="entry name" value="Amidase signature (AS) enzymes"/>
    <property type="match status" value="1"/>
</dbReference>
<evidence type="ECO:0000313" key="3">
    <source>
        <dbReference type="Proteomes" id="UP001259659"/>
    </source>
</evidence>
<comment type="caution">
    <text evidence="2">The sequence shown here is derived from an EMBL/GenBank/DDBJ whole genome shotgun (WGS) entry which is preliminary data.</text>
</comment>
<dbReference type="Gene3D" id="3.90.1300.10">
    <property type="entry name" value="Amidase signature (AS) domain"/>
    <property type="match status" value="1"/>
</dbReference>
<reference evidence="2 3" key="1">
    <citation type="submission" date="2022-06" db="EMBL/GenBank/DDBJ databases">
        <title>Haloarcula sp. a new haloarchaeum isolate from saline soil.</title>
        <authorList>
            <person name="Strakova D."/>
            <person name="Galisteo C."/>
            <person name="Sanchez-Porro C."/>
            <person name="Ventosa A."/>
        </authorList>
    </citation>
    <scope>NUCLEOTIDE SEQUENCE [LARGE SCALE GENOMIC DNA]</scope>
    <source>
        <strain evidence="2 3">S1CR25-12</strain>
    </source>
</reference>
<proteinExistence type="predicted"/>
<keyword evidence="2" id="KW-0378">Hydrolase</keyword>
<dbReference type="NCBIfam" id="TIGR02713">
    <property type="entry name" value="allophanate_hyd"/>
    <property type="match status" value="1"/>
</dbReference>
<keyword evidence="3" id="KW-1185">Reference proteome</keyword>
<organism evidence="2 3">
    <name type="scientific">Haloarcula saliterrae</name>
    <dbReference type="NCBI Taxonomy" id="2950534"/>
    <lineage>
        <taxon>Archaea</taxon>
        <taxon>Methanobacteriati</taxon>
        <taxon>Methanobacteriota</taxon>
        <taxon>Stenosarchaea group</taxon>
        <taxon>Halobacteria</taxon>
        <taxon>Halobacteriales</taxon>
        <taxon>Haloarculaceae</taxon>
        <taxon>Haloarcula</taxon>
    </lineage>
</organism>
<dbReference type="RefSeq" id="WP_310920292.1">
    <property type="nucleotide sequence ID" value="NZ_JAMQON010000004.1"/>
</dbReference>
<feature type="domain" description="Amidase" evidence="1">
    <location>
        <begin position="30"/>
        <end position="441"/>
    </location>
</feature>
<dbReference type="NCBIfam" id="NF006043">
    <property type="entry name" value="PRK08186.1"/>
    <property type="match status" value="1"/>
</dbReference>
<dbReference type="InterPro" id="IPR014085">
    <property type="entry name" value="Allophanate_hydrolase"/>
</dbReference>
<dbReference type="InterPro" id="IPR036928">
    <property type="entry name" value="AS_sf"/>
</dbReference>
<dbReference type="PANTHER" id="PTHR11895">
    <property type="entry name" value="TRANSAMIDASE"/>
    <property type="match status" value="1"/>
</dbReference>